<name>A0ABV2ZRQ9_9ACTN</name>
<organism evidence="1 2">
    <name type="scientific">Streptomyces sp. 900129855</name>
    <dbReference type="NCBI Taxonomy" id="3155129"/>
    <lineage>
        <taxon>Bacteria</taxon>
        <taxon>Bacillati</taxon>
        <taxon>Actinomycetota</taxon>
        <taxon>Actinomycetes</taxon>
        <taxon>Kitasatosporales</taxon>
        <taxon>Streptomycetaceae</taxon>
        <taxon>Streptomyces</taxon>
    </lineage>
</organism>
<dbReference type="EMBL" id="JBEZVE010000019">
    <property type="protein sequence ID" value="MEU3785256.1"/>
    <property type="molecule type" value="Genomic_DNA"/>
</dbReference>
<accession>A0ABV2ZRQ9</accession>
<proteinExistence type="predicted"/>
<sequence length="84" mass="8774">MNATQTAAIFTAATTATNWTNTNLGLTATVSAEGYDYTVRLPKGSGKAFIAGRDGFGGSEFLEVEATWAQTLEIVEAAMAATHI</sequence>
<evidence type="ECO:0000313" key="2">
    <source>
        <dbReference type="Proteomes" id="UP001550739"/>
    </source>
</evidence>
<comment type="caution">
    <text evidence="1">The sequence shown here is derived from an EMBL/GenBank/DDBJ whole genome shotgun (WGS) entry which is preliminary data.</text>
</comment>
<dbReference type="RefSeq" id="WP_334580146.1">
    <property type="nucleotide sequence ID" value="NZ_JBEZVE010000019.1"/>
</dbReference>
<protein>
    <submittedName>
        <fullName evidence="1">Uncharacterized protein</fullName>
    </submittedName>
</protein>
<keyword evidence="2" id="KW-1185">Reference proteome</keyword>
<evidence type="ECO:0000313" key="1">
    <source>
        <dbReference type="EMBL" id="MEU3785256.1"/>
    </source>
</evidence>
<dbReference type="Proteomes" id="UP001550739">
    <property type="component" value="Unassembled WGS sequence"/>
</dbReference>
<reference evidence="1 2" key="1">
    <citation type="submission" date="2024-06" db="EMBL/GenBank/DDBJ databases">
        <title>The Natural Products Discovery Center: Release of the First 8490 Sequenced Strains for Exploring Actinobacteria Biosynthetic Diversity.</title>
        <authorList>
            <person name="Kalkreuter E."/>
            <person name="Kautsar S.A."/>
            <person name="Yang D."/>
            <person name="Bader C.D."/>
            <person name="Teijaro C.N."/>
            <person name="Fluegel L."/>
            <person name="Davis C.M."/>
            <person name="Simpson J.R."/>
            <person name="Lauterbach L."/>
            <person name="Steele A.D."/>
            <person name="Gui C."/>
            <person name="Meng S."/>
            <person name="Li G."/>
            <person name="Viehrig K."/>
            <person name="Ye F."/>
            <person name="Su P."/>
            <person name="Kiefer A.F."/>
            <person name="Nichols A."/>
            <person name="Cepeda A.J."/>
            <person name="Yan W."/>
            <person name="Fan B."/>
            <person name="Jiang Y."/>
            <person name="Adhikari A."/>
            <person name="Zheng C.-J."/>
            <person name="Schuster L."/>
            <person name="Cowan T.M."/>
            <person name="Smanski M.J."/>
            <person name="Chevrette M.G."/>
            <person name="De Carvalho L.P.S."/>
            <person name="Shen B."/>
        </authorList>
    </citation>
    <scope>NUCLEOTIDE SEQUENCE [LARGE SCALE GENOMIC DNA]</scope>
    <source>
        <strain evidence="1 2">NPDC033843</strain>
    </source>
</reference>
<gene>
    <name evidence="1" type="ORF">AB0E89_32765</name>
</gene>